<sequence>MIPQQWASPCGKQCTNKYAALTKLPCIFFLYSSFLISLIFNLPHESSTCCLTLGRVFCKKGCDSDGDTWEECLEDCNQLCYKDPVLKDQKWSAYIDRSPGSASYSEECFHACVSGCGYKFEVKPDEADKVSPNRPMKPEPQSVQKPKRKPVDHIHPPDMPDTSA</sequence>
<evidence type="ECO:0000256" key="1">
    <source>
        <dbReference type="SAM" id="MobiDB-lite"/>
    </source>
</evidence>
<gene>
    <name evidence="3" type="ORF">KIW84_072933</name>
</gene>
<keyword evidence="2" id="KW-0812">Transmembrane</keyword>
<evidence type="ECO:0000313" key="4">
    <source>
        <dbReference type="Proteomes" id="UP001058974"/>
    </source>
</evidence>
<name>A0A9D4ZVV1_PEA</name>
<dbReference type="PANTHER" id="PTHR36053:SF1">
    <property type="entry name" value="OS04G0680300 PROTEIN"/>
    <property type="match status" value="1"/>
</dbReference>
<dbReference type="PANTHER" id="PTHR36053">
    <property type="entry name" value="OSJNBB0017I01.18 PROTEIN"/>
    <property type="match status" value="1"/>
</dbReference>
<dbReference type="EMBL" id="JAMSHJ010000007">
    <property type="protein sequence ID" value="KAI5386586.1"/>
    <property type="molecule type" value="Genomic_DNA"/>
</dbReference>
<feature type="region of interest" description="Disordered" evidence="1">
    <location>
        <begin position="126"/>
        <end position="164"/>
    </location>
</feature>
<proteinExistence type="predicted"/>
<dbReference type="Proteomes" id="UP001058974">
    <property type="component" value="Chromosome 7"/>
</dbReference>
<accession>A0A9D4ZVV1</accession>
<evidence type="ECO:0008006" key="5">
    <source>
        <dbReference type="Google" id="ProtNLM"/>
    </source>
</evidence>
<keyword evidence="4" id="KW-1185">Reference proteome</keyword>
<keyword evidence="2" id="KW-0472">Membrane</keyword>
<reference evidence="3 4" key="1">
    <citation type="journal article" date="2022" name="Nat. Genet.">
        <title>Improved pea reference genome and pan-genome highlight genomic features and evolutionary characteristics.</title>
        <authorList>
            <person name="Yang T."/>
            <person name="Liu R."/>
            <person name="Luo Y."/>
            <person name="Hu S."/>
            <person name="Wang D."/>
            <person name="Wang C."/>
            <person name="Pandey M.K."/>
            <person name="Ge S."/>
            <person name="Xu Q."/>
            <person name="Li N."/>
            <person name="Li G."/>
            <person name="Huang Y."/>
            <person name="Saxena R.K."/>
            <person name="Ji Y."/>
            <person name="Li M."/>
            <person name="Yan X."/>
            <person name="He Y."/>
            <person name="Liu Y."/>
            <person name="Wang X."/>
            <person name="Xiang C."/>
            <person name="Varshney R.K."/>
            <person name="Ding H."/>
            <person name="Gao S."/>
            <person name="Zong X."/>
        </authorList>
    </citation>
    <scope>NUCLEOTIDE SEQUENCE [LARGE SCALE GENOMIC DNA]</scope>
    <source>
        <strain evidence="3 4">cv. Zhongwan 6</strain>
    </source>
</reference>
<evidence type="ECO:0000313" key="3">
    <source>
        <dbReference type="EMBL" id="KAI5386586.1"/>
    </source>
</evidence>
<feature type="compositionally biased region" description="Basic and acidic residues" evidence="1">
    <location>
        <begin position="149"/>
        <end position="158"/>
    </location>
</feature>
<comment type="caution">
    <text evidence="3">The sequence shown here is derived from an EMBL/GenBank/DDBJ whole genome shotgun (WGS) entry which is preliminary data.</text>
</comment>
<feature type="transmembrane region" description="Helical" evidence="2">
    <location>
        <begin position="21"/>
        <end position="40"/>
    </location>
</feature>
<keyword evidence="2" id="KW-1133">Transmembrane helix</keyword>
<evidence type="ECO:0000256" key="2">
    <source>
        <dbReference type="SAM" id="Phobius"/>
    </source>
</evidence>
<organism evidence="3 4">
    <name type="scientific">Pisum sativum</name>
    <name type="common">Garden pea</name>
    <name type="synonym">Lathyrus oleraceus</name>
    <dbReference type="NCBI Taxonomy" id="3888"/>
    <lineage>
        <taxon>Eukaryota</taxon>
        <taxon>Viridiplantae</taxon>
        <taxon>Streptophyta</taxon>
        <taxon>Embryophyta</taxon>
        <taxon>Tracheophyta</taxon>
        <taxon>Spermatophyta</taxon>
        <taxon>Magnoliopsida</taxon>
        <taxon>eudicotyledons</taxon>
        <taxon>Gunneridae</taxon>
        <taxon>Pentapetalae</taxon>
        <taxon>rosids</taxon>
        <taxon>fabids</taxon>
        <taxon>Fabales</taxon>
        <taxon>Fabaceae</taxon>
        <taxon>Papilionoideae</taxon>
        <taxon>50 kb inversion clade</taxon>
        <taxon>NPAAA clade</taxon>
        <taxon>Hologalegina</taxon>
        <taxon>IRL clade</taxon>
        <taxon>Fabeae</taxon>
        <taxon>Lathyrus</taxon>
    </lineage>
</organism>
<dbReference type="AlphaFoldDB" id="A0A9D4ZVV1"/>
<protein>
    <recommendedName>
        <fullName evidence="5">Defensin-like protein</fullName>
    </recommendedName>
</protein>
<dbReference type="Gramene" id="Psat07G0293300-T1">
    <property type="protein sequence ID" value="KAI5386586.1"/>
    <property type="gene ID" value="KIW84_072933"/>
</dbReference>